<evidence type="ECO:0000313" key="3">
    <source>
        <dbReference type="Proteomes" id="UP000823388"/>
    </source>
</evidence>
<accession>A0A8T0N7L6</accession>
<feature type="coiled-coil region" evidence="1">
    <location>
        <begin position="92"/>
        <end position="119"/>
    </location>
</feature>
<gene>
    <name evidence="2" type="ORF">PVAP13_9KG387544</name>
</gene>
<dbReference type="PANTHER" id="PTHR33377">
    <property type="entry name" value="OS10G0134700 PROTEIN-RELATED"/>
    <property type="match status" value="1"/>
</dbReference>
<name>A0A8T0N7L6_PANVG</name>
<sequence>MAKEVLADSIAGAVADKAVAKFVNSLGRQTPVADKLQRLERLCMRVRSTVEVSEKHDIESASLLEWREKLKKAVALGDEVLLSFQHGTATALFSTDEDATKLESAVEALEKESENLEEFIGLLWLEASPRLKRQRRHVTPRGGRCVTVLVGRLEEALAKISTAVHTAEIRDVEGMELEWLAQWVVFLREARQQGGTVLHALRAELSKENPEHGRDEHQLRSFVHTIESIAGDLKFFNRLIAAFCDFPAFSSYGRGGRWYK</sequence>
<dbReference type="EMBL" id="CM029053">
    <property type="protein sequence ID" value="KAG2544858.1"/>
    <property type="molecule type" value="Genomic_DNA"/>
</dbReference>
<evidence type="ECO:0000313" key="2">
    <source>
        <dbReference type="EMBL" id="KAG2544858.1"/>
    </source>
</evidence>
<comment type="caution">
    <text evidence="2">The sequence shown here is derived from an EMBL/GenBank/DDBJ whole genome shotgun (WGS) entry which is preliminary data.</text>
</comment>
<dbReference type="AlphaFoldDB" id="A0A8T0N7L6"/>
<evidence type="ECO:0000256" key="1">
    <source>
        <dbReference type="SAM" id="Coils"/>
    </source>
</evidence>
<evidence type="ECO:0008006" key="4">
    <source>
        <dbReference type="Google" id="ProtNLM"/>
    </source>
</evidence>
<reference evidence="2" key="1">
    <citation type="submission" date="2020-05" db="EMBL/GenBank/DDBJ databases">
        <title>WGS assembly of Panicum virgatum.</title>
        <authorList>
            <person name="Lovell J.T."/>
            <person name="Jenkins J."/>
            <person name="Shu S."/>
            <person name="Juenger T.E."/>
            <person name="Schmutz J."/>
        </authorList>
    </citation>
    <scope>NUCLEOTIDE SEQUENCE</scope>
    <source>
        <strain evidence="2">AP13</strain>
    </source>
</reference>
<organism evidence="2 3">
    <name type="scientific">Panicum virgatum</name>
    <name type="common">Blackwell switchgrass</name>
    <dbReference type="NCBI Taxonomy" id="38727"/>
    <lineage>
        <taxon>Eukaryota</taxon>
        <taxon>Viridiplantae</taxon>
        <taxon>Streptophyta</taxon>
        <taxon>Embryophyta</taxon>
        <taxon>Tracheophyta</taxon>
        <taxon>Spermatophyta</taxon>
        <taxon>Magnoliopsida</taxon>
        <taxon>Liliopsida</taxon>
        <taxon>Poales</taxon>
        <taxon>Poaceae</taxon>
        <taxon>PACMAD clade</taxon>
        <taxon>Panicoideae</taxon>
        <taxon>Panicodae</taxon>
        <taxon>Paniceae</taxon>
        <taxon>Panicinae</taxon>
        <taxon>Panicum</taxon>
        <taxon>Panicum sect. Hiantes</taxon>
    </lineage>
</organism>
<proteinExistence type="predicted"/>
<dbReference type="PANTHER" id="PTHR33377:SF110">
    <property type="entry name" value="RX N-TERMINAL DOMAIN-CONTAINING PROTEIN"/>
    <property type="match status" value="1"/>
</dbReference>
<keyword evidence="1" id="KW-0175">Coiled coil</keyword>
<dbReference type="Proteomes" id="UP000823388">
    <property type="component" value="Chromosome 9K"/>
</dbReference>
<protein>
    <recommendedName>
        <fullName evidence="4">Rx N-terminal domain-containing protein</fullName>
    </recommendedName>
</protein>
<keyword evidence="3" id="KW-1185">Reference proteome</keyword>